<evidence type="ECO:0000259" key="8">
    <source>
        <dbReference type="Pfam" id="PF02687"/>
    </source>
</evidence>
<feature type="transmembrane region" description="Helical" evidence="7">
    <location>
        <begin position="317"/>
        <end position="342"/>
    </location>
</feature>
<proteinExistence type="inferred from homology"/>
<keyword evidence="2" id="KW-1003">Cell membrane</keyword>
<evidence type="ECO:0000313" key="11">
    <source>
        <dbReference type="Proteomes" id="UP000694308"/>
    </source>
</evidence>
<feature type="transmembrane region" description="Helical" evidence="7">
    <location>
        <begin position="272"/>
        <end position="297"/>
    </location>
</feature>
<reference evidence="10" key="1">
    <citation type="submission" date="2020-12" db="EMBL/GenBank/DDBJ databases">
        <title>Clostridium thailandense sp. nov., a novel acetogenic bacterium isolated from peat land soil in Thailand.</title>
        <authorList>
            <person name="Chaikitkaew S."/>
            <person name="Birkeland N.K."/>
        </authorList>
    </citation>
    <scope>NUCLEOTIDE SEQUENCE</scope>
    <source>
        <strain evidence="10">PL3</strain>
    </source>
</reference>
<dbReference type="GO" id="GO:0005886">
    <property type="term" value="C:plasma membrane"/>
    <property type="evidence" value="ECO:0007669"/>
    <property type="project" value="UniProtKB-SubCell"/>
</dbReference>
<evidence type="ECO:0000313" key="10">
    <source>
        <dbReference type="EMBL" id="MBV7274768.1"/>
    </source>
</evidence>
<organism evidence="10 11">
    <name type="scientific">Clostridium thailandense</name>
    <dbReference type="NCBI Taxonomy" id="2794346"/>
    <lineage>
        <taxon>Bacteria</taxon>
        <taxon>Bacillati</taxon>
        <taxon>Bacillota</taxon>
        <taxon>Clostridia</taxon>
        <taxon>Eubacteriales</taxon>
        <taxon>Clostridiaceae</taxon>
        <taxon>Clostridium</taxon>
    </lineage>
</organism>
<evidence type="ECO:0000259" key="9">
    <source>
        <dbReference type="Pfam" id="PF12704"/>
    </source>
</evidence>
<feature type="transmembrane region" description="Helical" evidence="7">
    <location>
        <begin position="354"/>
        <end position="378"/>
    </location>
</feature>
<protein>
    <submittedName>
        <fullName evidence="10">ABC transporter permease</fullName>
    </submittedName>
</protein>
<accession>A0A949U1J6</accession>
<dbReference type="PANTHER" id="PTHR30572:SF4">
    <property type="entry name" value="ABC TRANSPORTER PERMEASE YTRF"/>
    <property type="match status" value="1"/>
</dbReference>
<comment type="subcellular location">
    <subcellularLocation>
        <location evidence="1">Cell membrane</location>
        <topology evidence="1">Multi-pass membrane protein</topology>
    </subcellularLocation>
</comment>
<evidence type="ECO:0000256" key="7">
    <source>
        <dbReference type="SAM" id="Phobius"/>
    </source>
</evidence>
<keyword evidence="11" id="KW-1185">Reference proteome</keyword>
<comment type="similarity">
    <text evidence="6">Belongs to the ABC-4 integral membrane protein family.</text>
</comment>
<dbReference type="InterPro" id="IPR003838">
    <property type="entry name" value="ABC3_permease_C"/>
</dbReference>
<feature type="domain" description="MacB-like periplasmic core" evidence="9">
    <location>
        <begin position="21"/>
        <end position="232"/>
    </location>
</feature>
<keyword evidence="5 7" id="KW-0472">Membrane</keyword>
<comment type="caution">
    <text evidence="10">The sequence shown here is derived from an EMBL/GenBank/DDBJ whole genome shotgun (WGS) entry which is preliminary data.</text>
</comment>
<keyword evidence="4 7" id="KW-1133">Transmembrane helix</keyword>
<dbReference type="GO" id="GO:0022857">
    <property type="term" value="F:transmembrane transporter activity"/>
    <property type="evidence" value="ECO:0007669"/>
    <property type="project" value="TreeGrafter"/>
</dbReference>
<dbReference type="Proteomes" id="UP000694308">
    <property type="component" value="Unassembled WGS sequence"/>
</dbReference>
<dbReference type="InterPro" id="IPR050250">
    <property type="entry name" value="Macrolide_Exporter_MacB"/>
</dbReference>
<dbReference type="RefSeq" id="WP_218321828.1">
    <property type="nucleotide sequence ID" value="NZ_JAEEGC010000098.1"/>
</dbReference>
<gene>
    <name evidence="10" type="ORF">I6U48_17880</name>
</gene>
<dbReference type="Pfam" id="PF02687">
    <property type="entry name" value="FtsX"/>
    <property type="match status" value="1"/>
</dbReference>
<evidence type="ECO:0000256" key="3">
    <source>
        <dbReference type="ARBA" id="ARBA00022692"/>
    </source>
</evidence>
<evidence type="ECO:0000256" key="5">
    <source>
        <dbReference type="ARBA" id="ARBA00023136"/>
    </source>
</evidence>
<evidence type="ECO:0000256" key="6">
    <source>
        <dbReference type="ARBA" id="ARBA00038076"/>
    </source>
</evidence>
<keyword evidence="3 7" id="KW-0812">Transmembrane</keyword>
<evidence type="ECO:0000256" key="1">
    <source>
        <dbReference type="ARBA" id="ARBA00004651"/>
    </source>
</evidence>
<name>A0A949U1J6_9CLOT</name>
<dbReference type="AlphaFoldDB" id="A0A949U1J6"/>
<feature type="domain" description="ABC3 transporter permease C-terminal" evidence="8">
    <location>
        <begin position="276"/>
        <end position="388"/>
    </location>
</feature>
<evidence type="ECO:0000256" key="2">
    <source>
        <dbReference type="ARBA" id="ARBA00022475"/>
    </source>
</evidence>
<feature type="transmembrane region" description="Helical" evidence="7">
    <location>
        <begin position="21"/>
        <end position="42"/>
    </location>
</feature>
<dbReference type="EMBL" id="JAEEGC010000098">
    <property type="protein sequence ID" value="MBV7274768.1"/>
    <property type="molecule type" value="Genomic_DNA"/>
</dbReference>
<dbReference type="Pfam" id="PF12704">
    <property type="entry name" value="MacB_PCD"/>
    <property type="match status" value="1"/>
</dbReference>
<dbReference type="InterPro" id="IPR025857">
    <property type="entry name" value="MacB_PCD"/>
</dbReference>
<sequence>MKFSKLIKMAVSSVLANKMRSFLTMLGIIIGISSVIALVGMGQGTKQDVASKISSLGTNLITVNIMGRRSVTVTTAELNELKKKPGIKDIAPSASEGNIYVKSGSSSKSTTTSIEGGVPAYATIKNLGVSSGRFINQDDVDSRYRVAVIGSDVADTLFGSTDIVGEEININGSTFSIVGVLATQGGSGQDSPDEKIIIPLSVAQRLFKISTIKTFYVEATDQNSVSEAKAYLQLFMDNKFSSDSSGSTNYRIMDQSTLLETATSTTDSMTTMLSGIACISLLVGGIGIMNIMLVSVIERTREIGIRKAIGAKRSTILLQFLLESAGISTVGGILGVLGGYLAAYVMKTFFNTSVVISSNVVLASFLFSIFVGIVFGVYPADKASKLSPIEALRFE</sequence>
<evidence type="ECO:0000256" key="4">
    <source>
        <dbReference type="ARBA" id="ARBA00022989"/>
    </source>
</evidence>
<dbReference type="PANTHER" id="PTHR30572">
    <property type="entry name" value="MEMBRANE COMPONENT OF TRANSPORTER-RELATED"/>
    <property type="match status" value="1"/>
</dbReference>